<feature type="domain" description="YdbS-like PH" evidence="2">
    <location>
        <begin position="267"/>
        <end position="350"/>
    </location>
</feature>
<keyword evidence="1" id="KW-1133">Transmembrane helix</keyword>
<dbReference type="Pfam" id="PF03703">
    <property type="entry name" value="bPH_2"/>
    <property type="match status" value="3"/>
</dbReference>
<name>A0A143HEM3_9BACL</name>
<dbReference type="AlphaFoldDB" id="A0A143HEM3"/>
<feature type="domain" description="YdbS-like PH" evidence="2">
    <location>
        <begin position="73"/>
        <end position="150"/>
    </location>
</feature>
<evidence type="ECO:0000313" key="4">
    <source>
        <dbReference type="Proteomes" id="UP000076021"/>
    </source>
</evidence>
<keyword evidence="1" id="KW-0812">Transmembrane</keyword>
<reference evidence="4" key="2">
    <citation type="submission" date="2016-03" db="EMBL/GenBank/DDBJ databases">
        <authorList>
            <person name="Ploux O."/>
        </authorList>
    </citation>
    <scope>NUCLEOTIDE SEQUENCE [LARGE SCALE GENOMIC DNA]</scope>
    <source>
        <strain evidence="4">PP9</strain>
    </source>
</reference>
<evidence type="ECO:0000259" key="2">
    <source>
        <dbReference type="Pfam" id="PF03703"/>
    </source>
</evidence>
<feature type="transmembrane region" description="Helical" evidence="1">
    <location>
        <begin position="49"/>
        <end position="71"/>
    </location>
</feature>
<dbReference type="Proteomes" id="UP000076021">
    <property type="component" value="Chromosome"/>
</dbReference>
<keyword evidence="1" id="KW-0472">Membrane</keyword>
<accession>A0A143HEM3</accession>
<evidence type="ECO:0000256" key="1">
    <source>
        <dbReference type="SAM" id="Phobius"/>
    </source>
</evidence>
<dbReference type="InterPro" id="IPR014529">
    <property type="entry name" value="UCP026631"/>
</dbReference>
<dbReference type="PANTHER" id="PTHR34473">
    <property type="entry name" value="UPF0699 TRANSMEMBRANE PROTEIN YDBS"/>
    <property type="match status" value="1"/>
</dbReference>
<feature type="domain" description="YdbS-like PH" evidence="2">
    <location>
        <begin position="414"/>
        <end position="494"/>
    </location>
</feature>
<reference evidence="3 4" key="1">
    <citation type="journal article" date="2016" name="Genome Announc.">
        <title>Whole-Genome Sequence of Rummeliibacillus stabekisii Strain PP9 Isolated from Antarctic Soil.</title>
        <authorList>
            <person name="da Mota F.F."/>
            <person name="Vollu R.E."/>
            <person name="Jurelevicius D."/>
            <person name="Seldin L."/>
        </authorList>
    </citation>
    <scope>NUCLEOTIDE SEQUENCE [LARGE SCALE GENOMIC DNA]</scope>
    <source>
        <strain evidence="3 4">PP9</strain>
    </source>
</reference>
<feature type="transmembrane region" description="Helical" evidence="1">
    <location>
        <begin position="237"/>
        <end position="265"/>
    </location>
</feature>
<feature type="transmembrane region" description="Helical" evidence="1">
    <location>
        <begin position="12"/>
        <end position="37"/>
    </location>
</feature>
<sequence length="507" mass="58335">MSNKMNHLHPITILIGFLQTLKGLVIPGVVILVGNGFRYSFSPSSPKFMMTLLLFSGILLLLVLILIFSFIKWKKFVYWFEKEELRIEYGLFVKKKRYIPLERIQSLNYKESLLHRLFGLVKVKIETAADSGEAEADLTAITRSQADLIEAQMKRAKEHHHIEKASENDKPILAKDDKEEQMPTRTLVHQMSQKDLLVLATTSSSIGVVFSGLAAVLSQLNDWIPYDQLYGEVKNYIKFGVVLICVITLLILFVSWMLSVAITFINNFGFRIEKEEQRLFVSKGLLEKKRLTIPLNRIQGVRIVESPFRQLFGYVSIVIESAGSSGEKNEKKIVLLPLIKKKNGFSILREIFPNGIWTEPQLIKAPQRALFRYIKIHLYWSIPLAAALCFFLFPYGAWSLILIPIAVLLGYWQYRTAGFNITSQQLTIVERGLSRTTLVVWKKRIQSLTMSQSYFAEKKHVASAKVVMMSGKTGSHAKVRHFDDERVKDIFEWYKPNEREIEHTKSW</sequence>
<dbReference type="InterPro" id="IPR005182">
    <property type="entry name" value="YdbS-like_PH"/>
</dbReference>
<dbReference type="OrthoDB" id="2195155at2"/>
<organism evidence="3 4">
    <name type="scientific">Rummeliibacillus stabekisii</name>
    <dbReference type="NCBI Taxonomy" id="241244"/>
    <lineage>
        <taxon>Bacteria</taxon>
        <taxon>Bacillati</taxon>
        <taxon>Bacillota</taxon>
        <taxon>Bacilli</taxon>
        <taxon>Bacillales</taxon>
        <taxon>Caryophanaceae</taxon>
        <taxon>Rummeliibacillus</taxon>
    </lineage>
</organism>
<protein>
    <recommendedName>
        <fullName evidence="2">YdbS-like PH domain-containing protein</fullName>
    </recommendedName>
</protein>
<gene>
    <name evidence="3" type="ORF">ATY39_12600</name>
</gene>
<keyword evidence="4" id="KW-1185">Reference proteome</keyword>
<dbReference type="PIRSF" id="PIRSF026631">
    <property type="entry name" value="UCP026631"/>
    <property type="match status" value="1"/>
</dbReference>
<dbReference type="STRING" id="241244.ATY39_12600"/>
<evidence type="ECO:0000313" key="3">
    <source>
        <dbReference type="EMBL" id="AMX00174.1"/>
    </source>
</evidence>
<dbReference type="PANTHER" id="PTHR34473:SF2">
    <property type="entry name" value="UPF0699 TRANSMEMBRANE PROTEIN YDBT"/>
    <property type="match status" value="1"/>
</dbReference>
<dbReference type="KEGG" id="rst:ATY39_12600"/>
<dbReference type="EMBL" id="CP014806">
    <property type="protein sequence ID" value="AMX00174.1"/>
    <property type="molecule type" value="Genomic_DNA"/>
</dbReference>
<feature type="transmembrane region" description="Helical" evidence="1">
    <location>
        <begin position="378"/>
        <end position="411"/>
    </location>
</feature>
<feature type="transmembrane region" description="Helical" evidence="1">
    <location>
        <begin position="196"/>
        <end position="217"/>
    </location>
</feature>
<dbReference type="RefSeq" id="WP_066790285.1">
    <property type="nucleotide sequence ID" value="NZ_CP014806.1"/>
</dbReference>
<proteinExistence type="predicted"/>